<organism evidence="2 3">
    <name type="scientific">Tunturiibacter empetritectus</name>
    <dbReference type="NCBI Taxonomy" id="3069691"/>
    <lineage>
        <taxon>Bacteria</taxon>
        <taxon>Pseudomonadati</taxon>
        <taxon>Acidobacteriota</taxon>
        <taxon>Terriglobia</taxon>
        <taxon>Terriglobales</taxon>
        <taxon>Acidobacteriaceae</taxon>
        <taxon>Tunturiibacter</taxon>
    </lineage>
</organism>
<evidence type="ECO:0000313" key="3">
    <source>
        <dbReference type="Proteomes" id="UP000568106"/>
    </source>
</evidence>
<evidence type="ECO:0000313" key="2">
    <source>
        <dbReference type="EMBL" id="MBB5319394.1"/>
    </source>
</evidence>
<dbReference type="AlphaFoldDB" id="A0A7W8MUK5"/>
<name>A0A7W8MUK5_9BACT</name>
<gene>
    <name evidence="2" type="ORF">HDF09_004102</name>
</gene>
<sequence>MSDELAVQQVLAHYVRAHDRRDGAAMGALFTPEARVTIFYNNNPDGKPELIGELAGREAIAQATTHMMKPHPPRGWSHNATDGLLINIDGDHATVDAQFMVFTILGDAKPSSGWPAGAAGAMGTITPIESGYYTQNLVRVDGQWLIESLQVRHNLPFAF</sequence>
<dbReference type="Pfam" id="PF13577">
    <property type="entry name" value="SnoaL_4"/>
    <property type="match status" value="1"/>
</dbReference>
<proteinExistence type="predicted"/>
<dbReference type="Proteomes" id="UP000568106">
    <property type="component" value="Unassembled WGS sequence"/>
</dbReference>
<evidence type="ECO:0000259" key="1">
    <source>
        <dbReference type="Pfam" id="PF13577"/>
    </source>
</evidence>
<protein>
    <recommendedName>
        <fullName evidence="1">SnoaL-like domain-containing protein</fullName>
    </recommendedName>
</protein>
<feature type="domain" description="SnoaL-like" evidence="1">
    <location>
        <begin position="2"/>
        <end position="149"/>
    </location>
</feature>
<dbReference type="InterPro" id="IPR032710">
    <property type="entry name" value="NTF2-like_dom_sf"/>
</dbReference>
<dbReference type="EMBL" id="JACHDY010000008">
    <property type="protein sequence ID" value="MBB5319394.1"/>
    <property type="molecule type" value="Genomic_DNA"/>
</dbReference>
<dbReference type="InterPro" id="IPR037401">
    <property type="entry name" value="SnoaL-like"/>
</dbReference>
<accession>A0A7W8MUK5</accession>
<keyword evidence="3" id="KW-1185">Reference proteome</keyword>
<comment type="caution">
    <text evidence="2">The sequence shown here is derived from an EMBL/GenBank/DDBJ whole genome shotgun (WGS) entry which is preliminary data.</text>
</comment>
<dbReference type="SUPFAM" id="SSF54427">
    <property type="entry name" value="NTF2-like"/>
    <property type="match status" value="1"/>
</dbReference>
<dbReference type="Gene3D" id="3.10.450.50">
    <property type="match status" value="1"/>
</dbReference>
<reference evidence="2" key="1">
    <citation type="submission" date="2020-08" db="EMBL/GenBank/DDBJ databases">
        <title>Genomic Encyclopedia of Type Strains, Phase IV (KMG-V): Genome sequencing to study the core and pangenomes of soil and plant-associated prokaryotes.</title>
        <authorList>
            <person name="Whitman W."/>
        </authorList>
    </citation>
    <scope>NUCLEOTIDE SEQUENCE [LARGE SCALE GENOMIC DNA]</scope>
    <source>
        <strain evidence="2">M8UP27</strain>
    </source>
</reference>